<feature type="compositionally biased region" description="Low complexity" evidence="5">
    <location>
        <begin position="459"/>
        <end position="469"/>
    </location>
</feature>
<keyword evidence="2" id="KW-0489">Methyltransferase</keyword>
<dbReference type="Pfam" id="PF08236">
    <property type="entry name" value="SRI"/>
    <property type="match status" value="1"/>
</dbReference>
<dbReference type="PROSITE" id="PS50868">
    <property type="entry name" value="POST_SET"/>
    <property type="match status" value="1"/>
</dbReference>
<feature type="region of interest" description="Disordered" evidence="5">
    <location>
        <begin position="207"/>
        <end position="234"/>
    </location>
</feature>
<dbReference type="InterPro" id="IPR001202">
    <property type="entry name" value="WW_dom"/>
</dbReference>
<dbReference type="InterPro" id="IPR042294">
    <property type="entry name" value="SETD2_animal"/>
</dbReference>
<dbReference type="AlphaFoldDB" id="A0A8S9YKH1"/>
<evidence type="ECO:0000259" key="7">
    <source>
        <dbReference type="PROSITE" id="PS50868"/>
    </source>
</evidence>
<dbReference type="InterPro" id="IPR038190">
    <property type="entry name" value="SRI_sf"/>
</dbReference>
<name>A0A8S9YKH1_9TREM</name>
<dbReference type="InterPro" id="IPR013257">
    <property type="entry name" value="SRI"/>
</dbReference>
<keyword evidence="4" id="KW-0539">Nucleus</keyword>
<evidence type="ECO:0000256" key="2">
    <source>
        <dbReference type="ARBA" id="ARBA00022603"/>
    </source>
</evidence>
<accession>A0A8S9YKH1</accession>
<dbReference type="GO" id="GO:0032259">
    <property type="term" value="P:methylation"/>
    <property type="evidence" value="ECO:0007669"/>
    <property type="project" value="UniProtKB-KW"/>
</dbReference>
<sequence>VGILFVHNVTNLCLLPQWSVDGKIRIGFFAREHIPPGEEITIDYQFVQFGASEQKCYCGTASCSGIMGSVNKNLQEKVRLKDTAVIERRVMQLLQRDAFTQAEDITLLLQVMVQECLTRYTRLELLKRLVVTDSVACLKLFRQYNGLDMLAAFMCDAAPDDWELKRQILVCLNKIPVSEQKQVQSNSRLMDIVLQWTLDPRFCRSRGNVPNDQSFSTADVNEKTSPNHSADKAGQFVPTLPVERMDSHTSAGVATDSDVHLVSFGIERSEEVDTGSPVLDGFPSVSDSCPSTPASTQSSVISHITTRSSSLVPMDSRSTVDGIDCSIVHNGTQPNTSLSYVDIEASEVEPAISSEDPDTAISTPTCSETDPSSLPQGLQEHEWILEVRSLASKLIDKWTKLPKENYRIPRLERQETEKELHVANCPGSSLISLGHNDNQKSAASWGLATATNRSKRSTTDNGSRSSSSNCDLPAVENNSIHKLSKTERRKLFEAQVIAAEAEKSVSTLEKPSKSPSMADQLRDLLLRALVDEMKTGQPTAIDAELMNLDDGKIVALLTTFLQMLPHLLSKVTTSKELATLMRRCADMTERSDVSDSPEALPPGWQSAVDPSGRTYYYNMDTKVVRWERPLACETAKGVETSSTVVRSAEVIVDPVVREKMEKDFTVEVGNYILRLLRPYRLPNCLTGRIQSEDDLVHIARKLTHAFVSKELRRSRHSRTLTLTPVLQERIRSSLTRYMTSRGAVYKRHHKANLTTDSLSPNVVPT</sequence>
<feature type="compositionally biased region" description="Polar residues" evidence="5">
    <location>
        <begin position="208"/>
        <end position="228"/>
    </location>
</feature>
<dbReference type="Gene3D" id="2.20.70.10">
    <property type="match status" value="1"/>
</dbReference>
<dbReference type="GO" id="GO:0046975">
    <property type="term" value="F:histone H3K36 methyltransferase activity"/>
    <property type="evidence" value="ECO:0007669"/>
    <property type="project" value="InterPro"/>
</dbReference>
<dbReference type="CDD" id="cd00201">
    <property type="entry name" value="WW"/>
    <property type="match status" value="1"/>
</dbReference>
<gene>
    <name evidence="8" type="ORF">EG68_07647</name>
</gene>
<organism evidence="8 9">
    <name type="scientific">Paragonimus skrjabini miyazakii</name>
    <dbReference type="NCBI Taxonomy" id="59628"/>
    <lineage>
        <taxon>Eukaryota</taxon>
        <taxon>Metazoa</taxon>
        <taxon>Spiralia</taxon>
        <taxon>Lophotrochozoa</taxon>
        <taxon>Platyhelminthes</taxon>
        <taxon>Trematoda</taxon>
        <taxon>Digenea</taxon>
        <taxon>Plagiorchiida</taxon>
        <taxon>Troglotremata</taxon>
        <taxon>Troglotrematidae</taxon>
        <taxon>Paragonimus</taxon>
    </lineage>
</organism>
<dbReference type="InterPro" id="IPR046341">
    <property type="entry name" value="SET_dom_sf"/>
</dbReference>
<dbReference type="SUPFAM" id="SSF51045">
    <property type="entry name" value="WW domain"/>
    <property type="match status" value="1"/>
</dbReference>
<dbReference type="PANTHER" id="PTHR46711">
    <property type="entry name" value="HISTONE-LYSINE N-METHYLTRANSFERASE SETD2"/>
    <property type="match status" value="1"/>
</dbReference>
<dbReference type="Pfam" id="PF00397">
    <property type="entry name" value="WW"/>
    <property type="match status" value="1"/>
</dbReference>
<evidence type="ECO:0000256" key="5">
    <source>
        <dbReference type="SAM" id="MobiDB-lite"/>
    </source>
</evidence>
<evidence type="ECO:0008006" key="10">
    <source>
        <dbReference type="Google" id="ProtNLM"/>
    </source>
</evidence>
<dbReference type="Gene3D" id="2.170.270.10">
    <property type="entry name" value="SET domain"/>
    <property type="match status" value="1"/>
</dbReference>
<evidence type="ECO:0000259" key="6">
    <source>
        <dbReference type="PROSITE" id="PS50020"/>
    </source>
</evidence>
<dbReference type="PANTHER" id="PTHR46711:SF1">
    <property type="entry name" value="HISTONE-LYSINE N-METHYLTRANSFERASE SETD2"/>
    <property type="match status" value="1"/>
</dbReference>
<dbReference type="GO" id="GO:0006355">
    <property type="term" value="P:regulation of DNA-templated transcription"/>
    <property type="evidence" value="ECO:0007669"/>
    <property type="project" value="InterPro"/>
</dbReference>
<feature type="domain" description="Post-SET" evidence="7">
    <location>
        <begin position="52"/>
        <end position="68"/>
    </location>
</feature>
<evidence type="ECO:0000256" key="1">
    <source>
        <dbReference type="ARBA" id="ARBA00004123"/>
    </source>
</evidence>
<dbReference type="GO" id="GO:0005634">
    <property type="term" value="C:nucleus"/>
    <property type="evidence" value="ECO:0007669"/>
    <property type="project" value="TreeGrafter"/>
</dbReference>
<dbReference type="InterPro" id="IPR003616">
    <property type="entry name" value="Post-SET_dom"/>
</dbReference>
<proteinExistence type="predicted"/>
<evidence type="ECO:0000313" key="8">
    <source>
        <dbReference type="EMBL" id="KAF7255202.1"/>
    </source>
</evidence>
<feature type="non-terminal residue" evidence="8">
    <location>
        <position position="1"/>
    </location>
</feature>
<evidence type="ECO:0000256" key="4">
    <source>
        <dbReference type="ARBA" id="ARBA00023242"/>
    </source>
</evidence>
<feature type="region of interest" description="Disordered" evidence="5">
    <location>
        <begin position="350"/>
        <end position="375"/>
    </location>
</feature>
<evidence type="ECO:0000256" key="3">
    <source>
        <dbReference type="ARBA" id="ARBA00022679"/>
    </source>
</evidence>
<reference evidence="8" key="1">
    <citation type="submission" date="2019-07" db="EMBL/GenBank/DDBJ databases">
        <title>Annotation for the trematode Paragonimus miyazaki's.</title>
        <authorList>
            <person name="Choi Y.-J."/>
        </authorList>
    </citation>
    <scope>NUCLEOTIDE SEQUENCE</scope>
    <source>
        <strain evidence="8">Japan</strain>
    </source>
</reference>
<dbReference type="Proteomes" id="UP000822476">
    <property type="component" value="Unassembled WGS sequence"/>
</dbReference>
<evidence type="ECO:0000313" key="9">
    <source>
        <dbReference type="Proteomes" id="UP000822476"/>
    </source>
</evidence>
<dbReference type="EMBL" id="JTDE01004203">
    <property type="protein sequence ID" value="KAF7255202.1"/>
    <property type="molecule type" value="Genomic_DNA"/>
</dbReference>
<comment type="subcellular location">
    <subcellularLocation>
        <location evidence="1">Nucleus</location>
    </subcellularLocation>
</comment>
<feature type="compositionally biased region" description="Polar residues" evidence="5">
    <location>
        <begin position="360"/>
        <end position="375"/>
    </location>
</feature>
<keyword evidence="3" id="KW-0808">Transferase</keyword>
<dbReference type="Gene3D" id="1.10.1740.100">
    <property type="entry name" value="Set2, Rpb1 interacting domain"/>
    <property type="match status" value="1"/>
</dbReference>
<dbReference type="PROSITE" id="PS50020">
    <property type="entry name" value="WW_DOMAIN_2"/>
    <property type="match status" value="1"/>
</dbReference>
<dbReference type="SUPFAM" id="SSF82199">
    <property type="entry name" value="SET domain"/>
    <property type="match status" value="1"/>
</dbReference>
<dbReference type="InterPro" id="IPR036020">
    <property type="entry name" value="WW_dom_sf"/>
</dbReference>
<feature type="domain" description="WW" evidence="6">
    <location>
        <begin position="598"/>
        <end position="631"/>
    </location>
</feature>
<dbReference type="SMART" id="SM00456">
    <property type="entry name" value="WW"/>
    <property type="match status" value="1"/>
</dbReference>
<dbReference type="OrthoDB" id="422362at2759"/>
<dbReference type="GO" id="GO:0005694">
    <property type="term" value="C:chromosome"/>
    <property type="evidence" value="ECO:0007669"/>
    <property type="project" value="InterPro"/>
</dbReference>
<keyword evidence="9" id="KW-1185">Reference proteome</keyword>
<feature type="region of interest" description="Disordered" evidence="5">
    <location>
        <begin position="448"/>
        <end position="474"/>
    </location>
</feature>
<comment type="caution">
    <text evidence="8">The sequence shown here is derived from an EMBL/GenBank/DDBJ whole genome shotgun (WGS) entry which is preliminary data.</text>
</comment>
<protein>
    <recommendedName>
        <fullName evidence="10">Histone-lysine N-methyltransferase SETD2</fullName>
    </recommendedName>
</protein>